<proteinExistence type="predicted"/>
<dbReference type="EMBL" id="BK032670">
    <property type="protein sequence ID" value="DAF54033.1"/>
    <property type="molecule type" value="Genomic_DNA"/>
</dbReference>
<organism evidence="1">
    <name type="scientific">Myoviridae sp. ctfyA6</name>
    <dbReference type="NCBI Taxonomy" id="2827698"/>
    <lineage>
        <taxon>Viruses</taxon>
        <taxon>Duplodnaviria</taxon>
        <taxon>Heunggongvirae</taxon>
        <taxon>Uroviricota</taxon>
        <taxon>Caudoviricetes</taxon>
    </lineage>
</organism>
<protein>
    <submittedName>
        <fullName evidence="1">Type I neck protein</fullName>
    </submittedName>
</protein>
<evidence type="ECO:0000313" key="1">
    <source>
        <dbReference type="EMBL" id="DAF54033.1"/>
    </source>
</evidence>
<accession>A0A8S5SSQ3</accession>
<reference evidence="1" key="1">
    <citation type="journal article" date="2021" name="Proc. Natl. Acad. Sci. U.S.A.">
        <title>A Catalog of Tens of Thousands of Viruses from Human Metagenomes Reveals Hidden Associations with Chronic Diseases.</title>
        <authorList>
            <person name="Tisza M.J."/>
            <person name="Buck C.B."/>
        </authorList>
    </citation>
    <scope>NUCLEOTIDE SEQUENCE</scope>
    <source>
        <strain evidence="1">CtfyA6</strain>
    </source>
</reference>
<sequence length="111" mass="12433">MRWDLNGISNGILGFENQMIQRIETYGNSAGQKMEAHAKANAPWTDMTGKARQTITGGGEWHGNKMRCYVAGNMDYSIWLELANEKRYAILHPTLLAMSSDILEGMRNLLG</sequence>
<name>A0A8S5SSQ3_9CAUD</name>